<evidence type="ECO:0000256" key="1">
    <source>
        <dbReference type="SAM" id="MobiDB-lite"/>
    </source>
</evidence>
<feature type="compositionally biased region" description="Low complexity" evidence="1">
    <location>
        <begin position="44"/>
        <end position="61"/>
    </location>
</feature>
<proteinExistence type="predicted"/>
<accession>A0ABN9ULY5</accession>
<evidence type="ECO:0000313" key="2">
    <source>
        <dbReference type="EMBL" id="CAK0860904.1"/>
    </source>
</evidence>
<sequence>MGGKRPSSAKAQSACKALKGHPAVATPRPPIRKKSFGPVGLAESPPSSAAASSAHSGGSPPKALTCRTNLCKAAWSPGSPWGAWAEVRHPNGKVDIIPTGDRCDKCHPVWLAHEMKGTWEQVATEVNGSEQKGKEWMQSRKYGDDSEEAVKPFFPAHVNVERRGGCLVQVKYRGLTPAEFLAHFKTPVEDAQIKMALLLDMRGNWFQGVAVADDGTIPKGVGTVYKWYYDTSVLLSESTMTPSSQLREGQGADTFEFFTRPAKPGGKEDPMVKTLRLSAWETSDIHARLQALRDGQALAAEEEKPAEDEPHEVVGIAAGPSIHGGDHATASPKRRVRDKGSVVSARTTVEANRGPSSPTTQKINSIVIEDLIGGQNKSHKLRRFKECFEGMRVTAQTLPDAEKEQFLEKAKRMSDAYEVFTTAVSFTASSNIAAWDGSKYEESVKMMVSLGVSFTVDQEKMMVQRAANKALSSLSISSPMESWKVAYGIIKPDCPIDVVEFDPLEPRVCSLNASAKECVKFSARLLVNHVLAPVLEGITFETTAATQTWLTEMAKLVVETEEDADEECQGLAIDAGVAMRGILHLLTPDNLDAFDDFMELDVLQHPKKEESSSADAPEPADEPLHAQIMGLLLKSAFFKPLVVDVRRVATTHKEAMGEMANFVDHLGDLDAEGKRAAVATAAAQLSDWRRRARWQAVSLASQPMAHIVDEYVDELLKRDFLHESDVMKALAAAKDGGAWMTKVTEDGQLVERKASWADAIVRCRELLPQLSSKLSIGSLAEELKTRDGASAMVDPSVRARLFDLISTAVATSSEDILSSLTDHCERILREAIAHLFKHTSETKLFGDNLPLLREVLMCISRDTQDVHAIAMDIVTEIHALNHLADTAPTSASSDERCLESLAILYSSWRRINSLIEQSEKSESAYSMDGPREFTNRATNIVEDGIQEHMTEYQAAIEAALRKPYAETLDAKPMSSVAGGSRDGEAWSASLKPNATFEQVKKVATSTLVSLNTTAFSTATDAIEKQLQEVRGFVERFGVGASGNQWISALEAAVLRARITRRECAIVQVLVFNASNKIQLKTKIGAEKRKANSEGLSSHIHPALVALIGRAEAGQSLG</sequence>
<gene>
    <name evidence="2" type="ORF">PCOR1329_LOCUS49732</name>
</gene>
<comment type="caution">
    <text evidence="2">The sequence shown here is derived from an EMBL/GenBank/DDBJ whole genome shotgun (WGS) entry which is preliminary data.</text>
</comment>
<organism evidence="2 3">
    <name type="scientific">Prorocentrum cordatum</name>
    <dbReference type="NCBI Taxonomy" id="2364126"/>
    <lineage>
        <taxon>Eukaryota</taxon>
        <taxon>Sar</taxon>
        <taxon>Alveolata</taxon>
        <taxon>Dinophyceae</taxon>
        <taxon>Prorocentrales</taxon>
        <taxon>Prorocentraceae</taxon>
        <taxon>Prorocentrum</taxon>
    </lineage>
</organism>
<feature type="region of interest" description="Disordered" evidence="1">
    <location>
        <begin position="317"/>
        <end position="360"/>
    </location>
</feature>
<reference evidence="2" key="1">
    <citation type="submission" date="2023-10" db="EMBL/GenBank/DDBJ databases">
        <authorList>
            <person name="Chen Y."/>
            <person name="Shah S."/>
            <person name="Dougan E. K."/>
            <person name="Thang M."/>
            <person name="Chan C."/>
        </authorList>
    </citation>
    <scope>NUCLEOTIDE SEQUENCE [LARGE SCALE GENOMIC DNA]</scope>
</reference>
<protein>
    <submittedName>
        <fullName evidence="2">Uncharacterized protein</fullName>
    </submittedName>
</protein>
<dbReference type="EMBL" id="CAUYUJ010016021">
    <property type="protein sequence ID" value="CAK0860904.1"/>
    <property type="molecule type" value="Genomic_DNA"/>
</dbReference>
<feature type="region of interest" description="Disordered" evidence="1">
    <location>
        <begin position="1"/>
        <end position="62"/>
    </location>
</feature>
<name>A0ABN9ULY5_9DINO</name>
<feature type="compositionally biased region" description="Polar residues" evidence="1">
    <location>
        <begin position="344"/>
        <end position="360"/>
    </location>
</feature>
<keyword evidence="3" id="KW-1185">Reference proteome</keyword>
<evidence type="ECO:0000313" key="3">
    <source>
        <dbReference type="Proteomes" id="UP001189429"/>
    </source>
</evidence>
<dbReference type="Proteomes" id="UP001189429">
    <property type="component" value="Unassembled WGS sequence"/>
</dbReference>